<organism evidence="6 7">
    <name type="scientific">Paracoccus aurantiacus</name>
    <dbReference type="NCBI Taxonomy" id="2599412"/>
    <lineage>
        <taxon>Bacteria</taxon>
        <taxon>Pseudomonadati</taxon>
        <taxon>Pseudomonadota</taxon>
        <taxon>Alphaproteobacteria</taxon>
        <taxon>Rhodobacterales</taxon>
        <taxon>Paracoccaceae</taxon>
        <taxon>Paracoccus</taxon>
    </lineage>
</organism>
<comment type="similarity">
    <text evidence="1">Belongs to the LysR transcriptional regulatory family.</text>
</comment>
<proteinExistence type="inferred from homology"/>
<dbReference type="AlphaFoldDB" id="A0A5C6RQ40"/>
<dbReference type="Gene3D" id="1.10.10.10">
    <property type="entry name" value="Winged helix-like DNA-binding domain superfamily/Winged helix DNA-binding domain"/>
    <property type="match status" value="1"/>
</dbReference>
<dbReference type="GO" id="GO:0009089">
    <property type="term" value="P:lysine biosynthetic process via diaminopimelate"/>
    <property type="evidence" value="ECO:0007669"/>
    <property type="project" value="TreeGrafter"/>
</dbReference>
<keyword evidence="7" id="KW-1185">Reference proteome</keyword>
<dbReference type="PANTHER" id="PTHR30427:SF1">
    <property type="entry name" value="TRANSCRIPTIONAL ACTIVATOR PROTEIN LYSR"/>
    <property type="match status" value="1"/>
</dbReference>
<reference evidence="6 7" key="1">
    <citation type="submission" date="2019-08" db="EMBL/GenBank/DDBJ databases">
        <authorList>
            <person name="Ye J."/>
        </authorList>
    </citation>
    <scope>NUCLEOTIDE SEQUENCE [LARGE SCALE GENOMIC DNA]</scope>
    <source>
        <strain evidence="6 7">TK008</strain>
    </source>
</reference>
<dbReference type="Proteomes" id="UP000321562">
    <property type="component" value="Unassembled WGS sequence"/>
</dbReference>
<dbReference type="GO" id="GO:0043565">
    <property type="term" value="F:sequence-specific DNA binding"/>
    <property type="evidence" value="ECO:0007669"/>
    <property type="project" value="TreeGrafter"/>
</dbReference>
<accession>A0A5C6RQ40</accession>
<dbReference type="SUPFAM" id="SSF46785">
    <property type="entry name" value="Winged helix' DNA-binding domain"/>
    <property type="match status" value="1"/>
</dbReference>
<dbReference type="InterPro" id="IPR005119">
    <property type="entry name" value="LysR_subst-bd"/>
</dbReference>
<keyword evidence="3" id="KW-0238">DNA-binding</keyword>
<evidence type="ECO:0000256" key="3">
    <source>
        <dbReference type="ARBA" id="ARBA00023125"/>
    </source>
</evidence>
<dbReference type="PANTHER" id="PTHR30427">
    <property type="entry name" value="TRANSCRIPTIONAL ACTIVATOR PROTEIN LYSR"/>
    <property type="match status" value="1"/>
</dbReference>
<dbReference type="Pfam" id="PF00126">
    <property type="entry name" value="HTH_1"/>
    <property type="match status" value="1"/>
</dbReference>
<evidence type="ECO:0000259" key="5">
    <source>
        <dbReference type="PROSITE" id="PS50931"/>
    </source>
</evidence>
<sequence length="324" mass="35652">MDMLPHANCIIMEHRLVSGLNLRQVDVFRAVMKFETVTAAASALGSSQPTVTREILRLETTVGFTLFDRRRQRLHPTARALKLYHAIEQAYAGLDHINNSLHRMRTADGEILQISSLPTFAQSLLPEAVSRLQRETPGVTVEIDSGDPRNQSPISGFNFDLGLIEGDYDESTTEVIHLATFQQVCLIPRGHELANARGPLRLHDLDGQSFISLGPKDPYRLILDKMLDEAGVSRRIPVIIQSANAACEMVAQGLGITIVNPLTALSHAGDRAVLRPFFPDAKFVVSALHPVDRPWVDSAGKLVEHLKAVCAEVNARLKTYSDAA</sequence>
<dbReference type="SUPFAM" id="SSF53850">
    <property type="entry name" value="Periplasmic binding protein-like II"/>
    <property type="match status" value="1"/>
</dbReference>
<name>A0A5C6RQ40_9RHOB</name>
<evidence type="ECO:0000256" key="2">
    <source>
        <dbReference type="ARBA" id="ARBA00023015"/>
    </source>
</evidence>
<evidence type="ECO:0000313" key="6">
    <source>
        <dbReference type="EMBL" id="TXB64084.1"/>
    </source>
</evidence>
<keyword evidence="4" id="KW-0804">Transcription</keyword>
<feature type="domain" description="HTH lysR-type" evidence="5">
    <location>
        <begin position="20"/>
        <end position="77"/>
    </location>
</feature>
<comment type="caution">
    <text evidence="6">The sequence shown here is derived from an EMBL/GenBank/DDBJ whole genome shotgun (WGS) entry which is preliminary data.</text>
</comment>
<keyword evidence="2" id="KW-0805">Transcription regulation</keyword>
<dbReference type="PROSITE" id="PS50931">
    <property type="entry name" value="HTH_LYSR"/>
    <property type="match status" value="1"/>
</dbReference>
<gene>
    <name evidence="6" type="ORF">FQV27_18100</name>
</gene>
<dbReference type="InterPro" id="IPR000847">
    <property type="entry name" value="LysR_HTH_N"/>
</dbReference>
<dbReference type="OrthoDB" id="7260751at2"/>
<dbReference type="GO" id="GO:0010628">
    <property type="term" value="P:positive regulation of gene expression"/>
    <property type="evidence" value="ECO:0007669"/>
    <property type="project" value="TreeGrafter"/>
</dbReference>
<evidence type="ECO:0000256" key="1">
    <source>
        <dbReference type="ARBA" id="ARBA00009437"/>
    </source>
</evidence>
<dbReference type="Gene3D" id="3.40.190.10">
    <property type="entry name" value="Periplasmic binding protein-like II"/>
    <property type="match status" value="2"/>
</dbReference>
<dbReference type="EMBL" id="VOPL01000014">
    <property type="protein sequence ID" value="TXB64084.1"/>
    <property type="molecule type" value="Genomic_DNA"/>
</dbReference>
<evidence type="ECO:0000313" key="7">
    <source>
        <dbReference type="Proteomes" id="UP000321562"/>
    </source>
</evidence>
<dbReference type="InterPro" id="IPR036390">
    <property type="entry name" value="WH_DNA-bd_sf"/>
</dbReference>
<protein>
    <submittedName>
        <fullName evidence="6">LysR family transcriptional regulator</fullName>
    </submittedName>
</protein>
<dbReference type="Pfam" id="PF03466">
    <property type="entry name" value="LysR_substrate"/>
    <property type="match status" value="1"/>
</dbReference>
<dbReference type="GO" id="GO:0003700">
    <property type="term" value="F:DNA-binding transcription factor activity"/>
    <property type="evidence" value="ECO:0007669"/>
    <property type="project" value="InterPro"/>
</dbReference>
<dbReference type="InterPro" id="IPR036388">
    <property type="entry name" value="WH-like_DNA-bd_sf"/>
</dbReference>
<dbReference type="PRINTS" id="PR00039">
    <property type="entry name" value="HTHLYSR"/>
</dbReference>
<evidence type="ECO:0000256" key="4">
    <source>
        <dbReference type="ARBA" id="ARBA00023163"/>
    </source>
</evidence>